<keyword evidence="1" id="KW-1133">Transmembrane helix</keyword>
<organism evidence="2 3">
    <name type="scientific">Cichlidogyrus casuarinus</name>
    <dbReference type="NCBI Taxonomy" id="1844966"/>
    <lineage>
        <taxon>Eukaryota</taxon>
        <taxon>Metazoa</taxon>
        <taxon>Spiralia</taxon>
        <taxon>Lophotrochozoa</taxon>
        <taxon>Platyhelminthes</taxon>
        <taxon>Monogenea</taxon>
        <taxon>Monopisthocotylea</taxon>
        <taxon>Dactylogyridea</taxon>
        <taxon>Ancyrocephalidae</taxon>
        <taxon>Cichlidogyrus</taxon>
    </lineage>
</organism>
<evidence type="ECO:0000313" key="3">
    <source>
        <dbReference type="Proteomes" id="UP001626550"/>
    </source>
</evidence>
<gene>
    <name evidence="2" type="ORF">Ciccas_009907</name>
</gene>
<feature type="transmembrane region" description="Helical" evidence="1">
    <location>
        <begin position="298"/>
        <end position="319"/>
    </location>
</feature>
<feature type="transmembrane region" description="Helical" evidence="1">
    <location>
        <begin position="254"/>
        <end position="278"/>
    </location>
</feature>
<feature type="transmembrane region" description="Helical" evidence="1">
    <location>
        <begin position="127"/>
        <end position="147"/>
    </location>
</feature>
<feature type="transmembrane region" description="Helical" evidence="1">
    <location>
        <begin position="35"/>
        <end position="56"/>
    </location>
</feature>
<keyword evidence="3" id="KW-1185">Reference proteome</keyword>
<accession>A0ABD2PX70</accession>
<evidence type="ECO:0000256" key="1">
    <source>
        <dbReference type="SAM" id="Phobius"/>
    </source>
</evidence>
<comment type="caution">
    <text evidence="2">The sequence shown here is derived from an EMBL/GenBank/DDBJ whole genome shotgun (WGS) entry which is preliminary data.</text>
</comment>
<reference evidence="2 3" key="1">
    <citation type="submission" date="2024-11" db="EMBL/GenBank/DDBJ databases">
        <title>Adaptive evolution of stress response genes in parasites aligns with host niche diversity.</title>
        <authorList>
            <person name="Hahn C."/>
            <person name="Resl P."/>
        </authorList>
    </citation>
    <scope>NUCLEOTIDE SEQUENCE [LARGE SCALE GENOMIC DNA]</scope>
    <source>
        <strain evidence="2">EGGRZ-B1_66</strain>
        <tissue evidence="2">Body</tissue>
    </source>
</reference>
<dbReference type="AlphaFoldDB" id="A0ABD2PX70"/>
<proteinExistence type="predicted"/>
<sequence>MAFIIPGESWDFSLSGQLINDSLANRTLSTQLSGIYHYLHIVADSTALFLSLANVINRAKINPFRRPGPPRPHHGNLEHQLVLFCLYTLFLACSQLAISLPLFVNFAPILNGNLSHFGHKLVSRLPGLMIVQVILRIASLWLILFALADRYSLLTRIVTSPLTNLFLNYSRGSSQDSSNCSSSSYSGASRNCCWRGARRLRSQLITCLCCIDHFRVGCCYDCRRRCSLFMRSRRLHYQNFDTFLHLARSLKPTILLGSVLSVFAMASSLPLLSCFRLFQTNEQWHLQNELGRTLFEYFWASVSLLLPTFLLTLCLLAILTKSASFRDKVNKNLHSASKEMQLLNMSTDPSSIDSAIDWVARDTWLITVLGFVVLAAW</sequence>
<keyword evidence="1" id="KW-0472">Membrane</keyword>
<keyword evidence="1" id="KW-0812">Transmembrane</keyword>
<dbReference type="EMBL" id="JBJKFK010002174">
    <property type="protein sequence ID" value="KAL3311512.1"/>
    <property type="molecule type" value="Genomic_DNA"/>
</dbReference>
<protein>
    <submittedName>
        <fullName evidence="2">Uncharacterized protein</fullName>
    </submittedName>
</protein>
<dbReference type="Proteomes" id="UP001626550">
    <property type="component" value="Unassembled WGS sequence"/>
</dbReference>
<name>A0ABD2PX70_9PLAT</name>
<feature type="transmembrane region" description="Helical" evidence="1">
    <location>
        <begin position="81"/>
        <end position="107"/>
    </location>
</feature>
<evidence type="ECO:0000313" key="2">
    <source>
        <dbReference type="EMBL" id="KAL3311512.1"/>
    </source>
</evidence>
<feature type="non-terminal residue" evidence="2">
    <location>
        <position position="377"/>
    </location>
</feature>